<dbReference type="GO" id="GO:0006782">
    <property type="term" value="P:protoporphyrinogen IX biosynthetic process"/>
    <property type="evidence" value="ECO:0007669"/>
    <property type="project" value="UniProtKB-UniRule"/>
</dbReference>
<dbReference type="STRING" id="1121477.SAMN02745223_01936"/>
<evidence type="ECO:0000256" key="2">
    <source>
        <dbReference type="ARBA" id="ARBA00004735"/>
    </source>
</evidence>
<dbReference type="PANTHER" id="PTHR11557:SF0">
    <property type="entry name" value="PORPHOBILINOGEN DEAMINASE"/>
    <property type="match status" value="1"/>
</dbReference>
<dbReference type="InterPro" id="IPR036803">
    <property type="entry name" value="Porphobilinogen_deaminase_C_sf"/>
</dbReference>
<dbReference type="UniPathway" id="UPA00251">
    <property type="reaction ID" value="UER00319"/>
</dbReference>
<keyword evidence="13" id="KW-1185">Reference proteome</keyword>
<comment type="similarity">
    <text evidence="3 8">Belongs to the HMBS family.</text>
</comment>
<name>A0A0F5LTF0_9HYPH</name>
<dbReference type="SUPFAM" id="SSF54782">
    <property type="entry name" value="Porphobilinogen deaminase (hydroxymethylbilane synthase), C-terminal domain"/>
    <property type="match status" value="1"/>
</dbReference>
<evidence type="ECO:0000256" key="6">
    <source>
        <dbReference type="ARBA" id="ARBA00023244"/>
    </source>
</evidence>
<gene>
    <name evidence="8" type="primary">hemC</name>
    <name evidence="12" type="ORF">SAMN02745223_01936</name>
    <name evidence="11" type="ORF">VW29_06410</name>
</gene>
<sequence length="312" mass="32838">MQSPTPFARIGTRGSLLALAQARLVQTLLSQAHGVAPDDIAIEVISTSGDQTERALADIGGKGLFTKEIDQALLDGVIDIGVHSSKDVATGLPAGMALPVFLEREDVRDAFLSLSVRGIDYLPDGAKFGTSSIRRAAQVRRQRPDLRIVPFRGNVQTRLQKLADGVAEATMLAVAGLNRLGEGHRATAMLDPELFMPAPAQGAIGLAVRQGDDRFANLVAPLNHAPTHAAITAERAMLAVLDGSCRTPVGALSQLDGDRLVLKGEILSLDGQTAFTDMVSGAVGEASDIGTALGRKLLDKAGTQWLAQWAQV</sequence>
<dbReference type="Gene3D" id="3.30.160.40">
    <property type="entry name" value="Porphobilinogen deaminase, C-terminal domain"/>
    <property type="match status" value="1"/>
</dbReference>
<proteinExistence type="inferred from homology"/>
<dbReference type="PRINTS" id="PR00151">
    <property type="entry name" value="PORPHBDMNASE"/>
</dbReference>
<evidence type="ECO:0000313" key="11">
    <source>
        <dbReference type="EMBL" id="KKB85650.1"/>
    </source>
</evidence>
<dbReference type="InterPro" id="IPR022419">
    <property type="entry name" value="Porphobilin_deaminase_cofac_BS"/>
</dbReference>
<dbReference type="SUPFAM" id="SSF53850">
    <property type="entry name" value="Periplasmic binding protein-like II"/>
    <property type="match status" value="1"/>
</dbReference>
<dbReference type="Pfam" id="PF03900">
    <property type="entry name" value="Porphobil_deamC"/>
    <property type="match status" value="1"/>
</dbReference>
<dbReference type="PROSITE" id="PS00533">
    <property type="entry name" value="PORPHOBILINOGEN_DEAM"/>
    <property type="match status" value="1"/>
</dbReference>
<protein>
    <recommendedName>
        <fullName evidence="8">Porphobilinogen deaminase</fullName>
        <shortName evidence="8">PBG</shortName>
        <ecNumber evidence="8">2.5.1.61</ecNumber>
    </recommendedName>
    <alternativeName>
        <fullName evidence="8">Hydroxymethylbilane synthase</fullName>
        <shortName evidence="8">HMBS</shortName>
    </alternativeName>
    <alternativeName>
        <fullName evidence="8">Pre-uroporphyrinogen synthase</fullName>
    </alternativeName>
</protein>
<evidence type="ECO:0000256" key="4">
    <source>
        <dbReference type="ARBA" id="ARBA00011245"/>
    </source>
</evidence>
<dbReference type="RefSeq" id="WP_046134487.1">
    <property type="nucleotide sequence ID" value="NZ_FQVC01000005.1"/>
</dbReference>
<evidence type="ECO:0000313" key="12">
    <source>
        <dbReference type="EMBL" id="SHF17120.1"/>
    </source>
</evidence>
<dbReference type="NCBIfam" id="TIGR00212">
    <property type="entry name" value="hemC"/>
    <property type="match status" value="1"/>
</dbReference>
<reference evidence="11 13" key="1">
    <citation type="submission" date="2015-03" db="EMBL/GenBank/DDBJ databases">
        <authorList>
            <person name="Hassan Y.I."/>
            <person name="Lepp D."/>
            <person name="Zhou T."/>
        </authorList>
    </citation>
    <scope>NUCLEOTIDE SEQUENCE [LARGE SCALE GENOMIC DNA]</scope>
    <source>
        <strain evidence="11 13">DSM 17137</strain>
    </source>
</reference>
<comment type="pathway">
    <text evidence="2">Porphyrin-containing compound metabolism; protoporphyrin-IX biosynthesis; coproporphyrinogen-III from 5-aminolevulinate: step 2/4.</text>
</comment>
<accession>A0A0F5LTF0</accession>
<dbReference type="GO" id="GO:0004418">
    <property type="term" value="F:hydroxymethylbilane synthase activity"/>
    <property type="evidence" value="ECO:0007669"/>
    <property type="project" value="UniProtKB-UniRule"/>
</dbReference>
<feature type="modified residue" description="S-(dipyrrolylmethanemethyl)cysteine" evidence="8">
    <location>
        <position position="245"/>
    </location>
</feature>
<feature type="domain" description="Porphobilinogen deaminase N-terminal" evidence="9">
    <location>
        <begin position="9"/>
        <end position="215"/>
    </location>
</feature>
<feature type="domain" description="Porphobilinogen deaminase C-terminal" evidence="10">
    <location>
        <begin position="230"/>
        <end position="298"/>
    </location>
</feature>
<dbReference type="EMBL" id="LAJF01000054">
    <property type="protein sequence ID" value="KKB85650.1"/>
    <property type="molecule type" value="Genomic_DNA"/>
</dbReference>
<dbReference type="EC" id="2.5.1.61" evidence="8"/>
<comment type="miscellaneous">
    <text evidence="8">The porphobilinogen subunits are added to the dipyrromethane group.</text>
</comment>
<keyword evidence="5 8" id="KW-0808">Transferase</keyword>
<dbReference type="Proteomes" id="UP000184533">
    <property type="component" value="Unassembled WGS sequence"/>
</dbReference>
<evidence type="ECO:0000256" key="5">
    <source>
        <dbReference type="ARBA" id="ARBA00022679"/>
    </source>
</evidence>
<dbReference type="InterPro" id="IPR022417">
    <property type="entry name" value="Porphobilin_deaminase_N"/>
</dbReference>
<dbReference type="Pfam" id="PF01379">
    <property type="entry name" value="Porphobil_deam"/>
    <property type="match status" value="1"/>
</dbReference>
<dbReference type="EMBL" id="FQVC01000005">
    <property type="protein sequence ID" value="SHF17120.1"/>
    <property type="molecule type" value="Genomic_DNA"/>
</dbReference>
<dbReference type="PANTHER" id="PTHR11557">
    <property type="entry name" value="PORPHOBILINOGEN DEAMINASE"/>
    <property type="match status" value="1"/>
</dbReference>
<comment type="function">
    <text evidence="1 8">Tetrapolymerization of the monopyrrole PBG into the hydroxymethylbilane pre-uroporphyrinogen in several discrete steps.</text>
</comment>
<dbReference type="PATRIC" id="fig|1121477.3.peg.2372"/>
<evidence type="ECO:0000256" key="3">
    <source>
        <dbReference type="ARBA" id="ARBA00005638"/>
    </source>
</evidence>
<evidence type="ECO:0000256" key="1">
    <source>
        <dbReference type="ARBA" id="ARBA00002869"/>
    </source>
</evidence>
<comment type="subunit">
    <text evidence="4 8">Monomer.</text>
</comment>
<dbReference type="InterPro" id="IPR000860">
    <property type="entry name" value="HemC"/>
</dbReference>
<comment type="catalytic activity">
    <reaction evidence="7 8">
        <text>4 porphobilinogen + H2O = hydroxymethylbilane + 4 NH4(+)</text>
        <dbReference type="Rhea" id="RHEA:13185"/>
        <dbReference type="ChEBI" id="CHEBI:15377"/>
        <dbReference type="ChEBI" id="CHEBI:28938"/>
        <dbReference type="ChEBI" id="CHEBI:57845"/>
        <dbReference type="ChEBI" id="CHEBI:58126"/>
        <dbReference type="EC" id="2.5.1.61"/>
    </reaction>
</comment>
<dbReference type="OrthoDB" id="9810298at2"/>
<evidence type="ECO:0000256" key="8">
    <source>
        <dbReference type="HAMAP-Rule" id="MF_00260"/>
    </source>
</evidence>
<reference evidence="12 14" key="2">
    <citation type="submission" date="2016-11" db="EMBL/GenBank/DDBJ databases">
        <authorList>
            <person name="Jaros S."/>
            <person name="Januszkiewicz K."/>
            <person name="Wedrychowicz H."/>
        </authorList>
    </citation>
    <scope>NUCLEOTIDE SEQUENCE [LARGE SCALE GENOMIC DNA]</scope>
    <source>
        <strain evidence="12 14">DSM 17137</strain>
    </source>
</reference>
<keyword evidence="6 8" id="KW-0627">Porphyrin biosynthesis</keyword>
<evidence type="ECO:0000259" key="9">
    <source>
        <dbReference type="Pfam" id="PF01379"/>
    </source>
</evidence>
<dbReference type="InterPro" id="IPR022418">
    <property type="entry name" value="Porphobilinogen_deaminase_C"/>
</dbReference>
<evidence type="ECO:0000313" key="13">
    <source>
        <dbReference type="Proteomes" id="UP000033608"/>
    </source>
</evidence>
<evidence type="ECO:0000313" key="14">
    <source>
        <dbReference type="Proteomes" id="UP000184533"/>
    </source>
</evidence>
<dbReference type="FunFam" id="3.40.190.10:FF:000005">
    <property type="entry name" value="Porphobilinogen deaminase"/>
    <property type="match status" value="1"/>
</dbReference>
<dbReference type="AlphaFoldDB" id="A0A0F5LTF0"/>
<organism evidence="11 13">
    <name type="scientific">Devosia limi DSM 17137</name>
    <dbReference type="NCBI Taxonomy" id="1121477"/>
    <lineage>
        <taxon>Bacteria</taxon>
        <taxon>Pseudomonadati</taxon>
        <taxon>Pseudomonadota</taxon>
        <taxon>Alphaproteobacteria</taxon>
        <taxon>Hyphomicrobiales</taxon>
        <taxon>Devosiaceae</taxon>
        <taxon>Devosia</taxon>
    </lineage>
</organism>
<dbReference type="PIRSF" id="PIRSF001438">
    <property type="entry name" value="4pyrrol_synth_OHMeBilane_synth"/>
    <property type="match status" value="1"/>
</dbReference>
<dbReference type="Proteomes" id="UP000033608">
    <property type="component" value="Unassembled WGS sequence"/>
</dbReference>
<dbReference type="Gene3D" id="3.40.190.10">
    <property type="entry name" value="Periplasmic binding protein-like II"/>
    <property type="match status" value="2"/>
</dbReference>
<comment type="cofactor">
    <cofactor evidence="8">
        <name>dipyrromethane</name>
        <dbReference type="ChEBI" id="CHEBI:60342"/>
    </cofactor>
    <text evidence="8">Binds 1 dipyrromethane group covalently.</text>
</comment>
<evidence type="ECO:0000256" key="7">
    <source>
        <dbReference type="ARBA" id="ARBA00048169"/>
    </source>
</evidence>
<dbReference type="HAMAP" id="MF_00260">
    <property type="entry name" value="Porphobil_deam"/>
    <property type="match status" value="1"/>
</dbReference>
<dbReference type="GO" id="GO:0005737">
    <property type="term" value="C:cytoplasm"/>
    <property type="evidence" value="ECO:0007669"/>
    <property type="project" value="UniProtKB-UniRule"/>
</dbReference>
<evidence type="ECO:0000259" key="10">
    <source>
        <dbReference type="Pfam" id="PF03900"/>
    </source>
</evidence>